<protein>
    <submittedName>
        <fullName evidence="3">Lytic transglycosylase domain-containing protein</fullName>
    </submittedName>
</protein>
<dbReference type="InterPro" id="IPR023346">
    <property type="entry name" value="Lysozyme-like_dom_sf"/>
</dbReference>
<reference evidence="3 4" key="1">
    <citation type="submission" date="2020-04" db="EMBL/GenBank/DDBJ databases">
        <title>Draft genome sequence of Caldanaerobacter sunterraneus. strain 1523vc isolated from Griffin hot spring, Kamchatka, Russia.</title>
        <authorList>
            <person name="Toshchakov S.V."/>
            <person name="Podosokorskaya O.A."/>
            <person name="Kublanov I.V."/>
            <person name="Korzhenkov A."/>
            <person name="Patrushev M.V."/>
        </authorList>
    </citation>
    <scope>NUCLEOTIDE SEQUENCE [LARGE SCALE GENOMIC DNA]</scope>
    <source>
        <strain evidence="3 4">1523vc</strain>
    </source>
</reference>
<dbReference type="Pfam" id="PF01464">
    <property type="entry name" value="SLT"/>
    <property type="match status" value="1"/>
</dbReference>
<dbReference type="Gene3D" id="1.10.530.10">
    <property type="match status" value="1"/>
</dbReference>
<comment type="caution">
    <text evidence="3">The sequence shown here is derived from an EMBL/GenBank/DDBJ whole genome shotgun (WGS) entry which is preliminary data.</text>
</comment>
<dbReference type="PANTHER" id="PTHR37423:SF2">
    <property type="entry name" value="MEMBRANE-BOUND LYTIC MUREIN TRANSGLYCOSYLASE C"/>
    <property type="match status" value="1"/>
</dbReference>
<evidence type="ECO:0000313" key="3">
    <source>
        <dbReference type="EMBL" id="NNG66443.1"/>
    </source>
</evidence>
<name>A0A7Y2PLU3_9THEO</name>
<sequence length="545" mass="61161">MRSLTKKYGRKLLLSLFKKIAVFLFTTPPGWVIIFILLGFFSISFFITAFSYMDFTGSDDEALNQSLYQKYISLSDSSATTEIEKNYKLPWEVIAAIDMVYNVDKPLTVDTSLAQDITDNLKPVFHYKEVPVVTTVKTTLIDQDGKPQKSVTTTSTSNIKILDRVEAYNGTYILKYTKSQSMKKETKENEIIETITEEYNLIGDEFLEDYTRLDKYLKKINLYQDKDLIITMIEQFHYAKFGTVLPASITNLPQEYIDIYKRAAKAYNVDWWILAAIHGVETTFSQDLAVSSAGAVGHMQFMPLTWSGYNNPYASTTKYDTDPERIKKYGGYGVDANNDGKADPYDLEDAVFAAAKYLSANGYLADPRKAIYAYNHAWWYVDKVMEYASAIKLAYEDGVSTFTYSSNVEEAKNNILTSGKVSFDPSALDDIKNNRADGKVILLIDAISKQYPIYISSIKSNHSKYVAGTSRISLHYLGKAFDIAAVDGIPVISQRYIGSPAFKISKMLVTSAGQLGIAEVGSPWDFGGVSFTDEGHQNHIHVGVK</sequence>
<dbReference type="InterPro" id="IPR008258">
    <property type="entry name" value="Transglycosylase_SLT_dom_1"/>
</dbReference>
<feature type="transmembrane region" description="Helical" evidence="1">
    <location>
        <begin position="21"/>
        <end position="47"/>
    </location>
</feature>
<organism evidence="3 4">
    <name type="scientific">Caldanaerobacter subterraneus</name>
    <dbReference type="NCBI Taxonomy" id="911092"/>
    <lineage>
        <taxon>Bacteria</taxon>
        <taxon>Bacillati</taxon>
        <taxon>Bacillota</taxon>
        <taxon>Clostridia</taxon>
        <taxon>Thermoanaerobacterales</taxon>
        <taxon>Thermoanaerobacteraceae</taxon>
        <taxon>Caldanaerobacter</taxon>
    </lineage>
</organism>
<dbReference type="SUPFAM" id="SSF53955">
    <property type="entry name" value="Lysozyme-like"/>
    <property type="match status" value="1"/>
</dbReference>
<feature type="domain" description="Transglycosylase SLT" evidence="2">
    <location>
        <begin position="261"/>
        <end position="376"/>
    </location>
</feature>
<proteinExistence type="predicted"/>
<accession>A0A7Y2PLU3</accession>
<dbReference type="Proteomes" id="UP000529861">
    <property type="component" value="Unassembled WGS sequence"/>
</dbReference>
<keyword evidence="1" id="KW-1133">Transmembrane helix</keyword>
<evidence type="ECO:0000256" key="1">
    <source>
        <dbReference type="SAM" id="Phobius"/>
    </source>
</evidence>
<keyword evidence="1" id="KW-0812">Transmembrane</keyword>
<dbReference type="CDD" id="cd13399">
    <property type="entry name" value="Slt35-like"/>
    <property type="match status" value="1"/>
</dbReference>
<dbReference type="PANTHER" id="PTHR37423">
    <property type="entry name" value="SOLUBLE LYTIC MUREIN TRANSGLYCOSYLASE-RELATED"/>
    <property type="match status" value="1"/>
</dbReference>
<evidence type="ECO:0000259" key="2">
    <source>
        <dbReference type="Pfam" id="PF01464"/>
    </source>
</evidence>
<dbReference type="EMBL" id="JABEQB010000008">
    <property type="protein sequence ID" value="NNG66443.1"/>
    <property type="molecule type" value="Genomic_DNA"/>
</dbReference>
<dbReference type="AlphaFoldDB" id="A0A7Y2PLU3"/>
<gene>
    <name evidence="3" type="ORF">HKI81_04210</name>
</gene>
<evidence type="ECO:0000313" key="4">
    <source>
        <dbReference type="Proteomes" id="UP000529861"/>
    </source>
</evidence>
<keyword evidence="1" id="KW-0472">Membrane</keyword>